<dbReference type="InterPro" id="IPR007330">
    <property type="entry name" value="MIT_dom"/>
</dbReference>
<gene>
    <name evidence="2" type="ORF">PSTG_14850</name>
</gene>
<name>A0A0L0UXG7_9BASI</name>
<feature type="domain" description="MIT" evidence="1">
    <location>
        <begin position="24"/>
        <end position="62"/>
    </location>
</feature>
<dbReference type="EMBL" id="AJIL01000190">
    <property type="protein sequence ID" value="KNE91742.1"/>
    <property type="molecule type" value="Genomic_DNA"/>
</dbReference>
<dbReference type="Proteomes" id="UP000054564">
    <property type="component" value="Unassembled WGS sequence"/>
</dbReference>
<dbReference type="AlphaFoldDB" id="A0A0L0UXG7"/>
<evidence type="ECO:0000259" key="1">
    <source>
        <dbReference type="Pfam" id="PF04212"/>
    </source>
</evidence>
<protein>
    <recommendedName>
        <fullName evidence="1">MIT domain-containing protein</fullName>
    </recommendedName>
</protein>
<evidence type="ECO:0000313" key="3">
    <source>
        <dbReference type="Proteomes" id="UP000054564"/>
    </source>
</evidence>
<accession>A0A0L0UXG7</accession>
<reference evidence="3" key="1">
    <citation type="submission" date="2014-03" db="EMBL/GenBank/DDBJ databases">
        <title>The Genome Sequence of Puccinia striiformis f. sp. tritici PST-78.</title>
        <authorList>
            <consortium name="The Broad Institute Genome Sequencing Platform"/>
            <person name="Cuomo C."/>
            <person name="Hulbert S."/>
            <person name="Chen X."/>
            <person name="Walker B."/>
            <person name="Young S.K."/>
            <person name="Zeng Q."/>
            <person name="Gargeya S."/>
            <person name="Fitzgerald M."/>
            <person name="Haas B."/>
            <person name="Abouelleil A."/>
            <person name="Alvarado L."/>
            <person name="Arachchi H.M."/>
            <person name="Berlin A.M."/>
            <person name="Chapman S.B."/>
            <person name="Goldberg J."/>
            <person name="Griggs A."/>
            <person name="Gujja S."/>
            <person name="Hansen M."/>
            <person name="Howarth C."/>
            <person name="Imamovic A."/>
            <person name="Larimer J."/>
            <person name="McCowan C."/>
            <person name="Montmayeur A."/>
            <person name="Murphy C."/>
            <person name="Neiman D."/>
            <person name="Pearson M."/>
            <person name="Priest M."/>
            <person name="Roberts A."/>
            <person name="Saif S."/>
            <person name="Shea T."/>
            <person name="Sisk P."/>
            <person name="Sykes S."/>
            <person name="Wortman J."/>
            <person name="Nusbaum C."/>
            <person name="Birren B."/>
        </authorList>
    </citation>
    <scope>NUCLEOTIDE SEQUENCE [LARGE SCALE GENOMIC DNA]</scope>
    <source>
        <strain evidence="3">race PST-78</strain>
    </source>
</reference>
<dbReference type="Gene3D" id="1.20.58.80">
    <property type="entry name" value="Phosphotransferase system, lactose/cellobiose-type IIA subunit"/>
    <property type="match status" value="1"/>
</dbReference>
<comment type="caution">
    <text evidence="2">The sequence shown here is derived from an EMBL/GenBank/DDBJ whole genome shotgun (WGS) entry which is preliminary data.</text>
</comment>
<sequence>MYRPRFAYKSKTSITKIESEPHFLESAVETSLQAIDEENKQNWEESWRLYKNALDDFHTAHNCLSYDLSLKLSTCWRLI</sequence>
<dbReference type="InterPro" id="IPR036181">
    <property type="entry name" value="MIT_dom_sf"/>
</dbReference>
<proteinExistence type="predicted"/>
<keyword evidence="3" id="KW-1185">Reference proteome</keyword>
<dbReference type="SUPFAM" id="SSF116846">
    <property type="entry name" value="MIT domain"/>
    <property type="match status" value="1"/>
</dbReference>
<evidence type="ECO:0000313" key="2">
    <source>
        <dbReference type="EMBL" id="KNE91742.1"/>
    </source>
</evidence>
<organism evidence="2 3">
    <name type="scientific">Puccinia striiformis f. sp. tritici PST-78</name>
    <dbReference type="NCBI Taxonomy" id="1165861"/>
    <lineage>
        <taxon>Eukaryota</taxon>
        <taxon>Fungi</taxon>
        <taxon>Dikarya</taxon>
        <taxon>Basidiomycota</taxon>
        <taxon>Pucciniomycotina</taxon>
        <taxon>Pucciniomycetes</taxon>
        <taxon>Pucciniales</taxon>
        <taxon>Pucciniaceae</taxon>
        <taxon>Puccinia</taxon>
    </lineage>
</organism>
<dbReference type="Pfam" id="PF04212">
    <property type="entry name" value="MIT"/>
    <property type="match status" value="1"/>
</dbReference>